<dbReference type="InterPro" id="IPR058264">
    <property type="entry name" value="DUF7958"/>
</dbReference>
<sequence length="339" mass="37627">MEAEIKKETNNGFGVTVLDNNGVKHKVGVLYDGDISGHLQDGYPDDPSERTQEENEHVNQARRFAKYWVYRKRGYDTLDPLRNPDRILASVIAIAPLTPEMAEQHFGDLYQQYCHIYDDAEPTVDLPDGVGPKDPVYLKDVYLGIGDGGLDAGAATILGDPDMMDLVGATVNVSGDRPIEGEYLPKFHELLAAAADVNPDSLPSLREGLLIDDISGIHVQTGSFDGPTIQYGRQPEIDRKPDARIQLDRLEVESVTDLQIRLANHLICQVRDCYLLMGIAPPEPFRIQGVGIRGAVGWFNSIDLYEMYWNSDAEISSWFEAHTPDDAYEHTGESVTPEA</sequence>
<dbReference type="Pfam" id="PF25858">
    <property type="entry name" value="DUF7958"/>
    <property type="match status" value="1"/>
</dbReference>
<organism evidence="2 3">
    <name type="scientific">Natrialba hulunbeirensis JCM 10989</name>
    <dbReference type="NCBI Taxonomy" id="1227493"/>
    <lineage>
        <taxon>Archaea</taxon>
        <taxon>Methanobacteriati</taxon>
        <taxon>Methanobacteriota</taxon>
        <taxon>Stenosarchaea group</taxon>
        <taxon>Halobacteria</taxon>
        <taxon>Halobacteriales</taxon>
        <taxon>Natrialbaceae</taxon>
        <taxon>Natrialba</taxon>
    </lineage>
</organism>
<dbReference type="AlphaFoldDB" id="L9ZNK5"/>
<reference evidence="2 3" key="1">
    <citation type="journal article" date="2014" name="PLoS Genet.">
        <title>Phylogenetically driven sequencing of extremely halophilic archaea reveals strategies for static and dynamic osmo-response.</title>
        <authorList>
            <person name="Becker E.A."/>
            <person name="Seitzer P.M."/>
            <person name="Tritt A."/>
            <person name="Larsen D."/>
            <person name="Krusor M."/>
            <person name="Yao A.I."/>
            <person name="Wu D."/>
            <person name="Madern D."/>
            <person name="Eisen J.A."/>
            <person name="Darling A.E."/>
            <person name="Facciotti M.T."/>
        </authorList>
    </citation>
    <scope>NUCLEOTIDE SEQUENCE [LARGE SCALE GENOMIC DNA]</scope>
    <source>
        <strain evidence="2 3">JCM 10989</strain>
    </source>
</reference>
<feature type="compositionally biased region" description="Basic and acidic residues" evidence="1">
    <location>
        <begin position="47"/>
        <end position="57"/>
    </location>
</feature>
<dbReference type="EMBL" id="AOIM01000041">
    <property type="protein sequence ID" value="ELY87646.1"/>
    <property type="molecule type" value="Genomic_DNA"/>
</dbReference>
<proteinExistence type="predicted"/>
<dbReference type="PATRIC" id="fig|1227493.4.peg.3449"/>
<accession>L9ZNK5</accession>
<dbReference type="RefSeq" id="WP_006654565.1">
    <property type="nucleotide sequence ID" value="NZ_AOIM01000041.1"/>
</dbReference>
<feature type="region of interest" description="Disordered" evidence="1">
    <location>
        <begin position="38"/>
        <end position="57"/>
    </location>
</feature>
<gene>
    <name evidence="2" type="ORF">C483_17143</name>
</gene>
<evidence type="ECO:0000313" key="2">
    <source>
        <dbReference type="EMBL" id="ELY87646.1"/>
    </source>
</evidence>
<evidence type="ECO:0000313" key="3">
    <source>
        <dbReference type="Proteomes" id="UP000011519"/>
    </source>
</evidence>
<evidence type="ECO:0000256" key="1">
    <source>
        <dbReference type="SAM" id="MobiDB-lite"/>
    </source>
</evidence>
<dbReference type="OrthoDB" id="174763at2157"/>
<name>L9ZNK5_9EURY</name>
<comment type="caution">
    <text evidence="2">The sequence shown here is derived from an EMBL/GenBank/DDBJ whole genome shotgun (WGS) entry which is preliminary data.</text>
</comment>
<protein>
    <submittedName>
        <fullName evidence="2">Uncharacterized protein</fullName>
    </submittedName>
</protein>
<dbReference type="Proteomes" id="UP000011519">
    <property type="component" value="Unassembled WGS sequence"/>
</dbReference>
<keyword evidence="3" id="KW-1185">Reference proteome</keyword>